<evidence type="ECO:0000313" key="1">
    <source>
        <dbReference type="EMBL" id="PJA40357.1"/>
    </source>
</evidence>
<evidence type="ECO:0000313" key="2">
    <source>
        <dbReference type="Proteomes" id="UP000230683"/>
    </source>
</evidence>
<dbReference type="SUPFAM" id="SSF56784">
    <property type="entry name" value="HAD-like"/>
    <property type="match status" value="1"/>
</dbReference>
<dbReference type="SFLD" id="SFLDS00003">
    <property type="entry name" value="Haloacid_Dehalogenase"/>
    <property type="match status" value="1"/>
</dbReference>
<dbReference type="Proteomes" id="UP000230683">
    <property type="component" value="Unassembled WGS sequence"/>
</dbReference>
<evidence type="ECO:0008006" key="3">
    <source>
        <dbReference type="Google" id="ProtNLM"/>
    </source>
</evidence>
<dbReference type="PANTHER" id="PTHR43611:SF3">
    <property type="entry name" value="FLAVIN MONONUCLEOTIDE HYDROLASE 1, CHLOROPLATIC"/>
    <property type="match status" value="1"/>
</dbReference>
<dbReference type="NCBIfam" id="TIGR01509">
    <property type="entry name" value="HAD-SF-IA-v3"/>
    <property type="match status" value="1"/>
</dbReference>
<accession>A0A2M7X2J4</accession>
<dbReference type="Gene3D" id="3.40.50.1000">
    <property type="entry name" value="HAD superfamily/HAD-like"/>
    <property type="match status" value="1"/>
</dbReference>
<dbReference type="InterPro" id="IPR036412">
    <property type="entry name" value="HAD-like_sf"/>
</dbReference>
<proteinExistence type="predicted"/>
<dbReference type="AlphaFoldDB" id="A0A2M7X2J4"/>
<dbReference type="Gene3D" id="1.10.150.240">
    <property type="entry name" value="Putative phosphatase, domain 2"/>
    <property type="match status" value="1"/>
</dbReference>
<reference evidence="2" key="1">
    <citation type="submission" date="2017-09" db="EMBL/GenBank/DDBJ databases">
        <title>Depth-based differentiation of microbial function through sediment-hosted aquifers and enrichment of novel symbionts in the deep terrestrial subsurface.</title>
        <authorList>
            <person name="Probst A.J."/>
            <person name="Ladd B."/>
            <person name="Jarett J.K."/>
            <person name="Geller-Mcgrath D.E."/>
            <person name="Sieber C.M.K."/>
            <person name="Emerson J.B."/>
            <person name="Anantharaman K."/>
            <person name="Thomas B.C."/>
            <person name="Malmstrom R."/>
            <person name="Stieglmeier M."/>
            <person name="Klingl A."/>
            <person name="Woyke T."/>
            <person name="Ryan C.M."/>
            <person name="Banfield J.F."/>
        </authorList>
    </citation>
    <scope>NUCLEOTIDE SEQUENCE [LARGE SCALE GENOMIC DNA]</scope>
</reference>
<gene>
    <name evidence="1" type="ORF">CO178_02305</name>
</gene>
<dbReference type="PRINTS" id="PR00413">
    <property type="entry name" value="HADHALOGNASE"/>
</dbReference>
<dbReference type="InterPro" id="IPR023214">
    <property type="entry name" value="HAD_sf"/>
</dbReference>
<dbReference type="InterPro" id="IPR006439">
    <property type="entry name" value="HAD-SF_hydro_IA"/>
</dbReference>
<protein>
    <recommendedName>
        <fullName evidence="3">HAD family phosphatase</fullName>
    </recommendedName>
</protein>
<comment type="caution">
    <text evidence="1">The sequence shown here is derived from an EMBL/GenBank/DDBJ whole genome shotgun (WGS) entry which is preliminary data.</text>
</comment>
<dbReference type="PANTHER" id="PTHR43611">
    <property type="entry name" value="ALPHA-D-GLUCOSE 1-PHOSPHATE PHOSPHATASE"/>
    <property type="match status" value="1"/>
</dbReference>
<dbReference type="Pfam" id="PF00702">
    <property type="entry name" value="Hydrolase"/>
    <property type="match status" value="1"/>
</dbReference>
<name>A0A2M7X2J4_UNCKA</name>
<dbReference type="EMBL" id="PFWY01000102">
    <property type="protein sequence ID" value="PJA40357.1"/>
    <property type="molecule type" value="Genomic_DNA"/>
</dbReference>
<dbReference type="InterPro" id="IPR023198">
    <property type="entry name" value="PGP-like_dom2"/>
</dbReference>
<organism evidence="1 2">
    <name type="scientific">candidate division WWE3 bacterium CG_4_9_14_3_um_filter_34_6</name>
    <dbReference type="NCBI Taxonomy" id="1975079"/>
    <lineage>
        <taxon>Bacteria</taxon>
        <taxon>Katanobacteria</taxon>
    </lineage>
</organism>
<sequence>MIKPKLILFDIGGVLIEYKNAFVTVSKVQHLPHDIILSSYNKYNEALSLGKITPQEFYLKCLKENGLKADTNYDFLLSWNNDFEIIKPAFNYLLNIANQSKIGVFSNIHKGAFQSFIGQNLIPNVNYEYIFLSCELGMEKPNQNIYEYVVKNTGLIGEEIFFIDDNEDNITQAQKMKWQTHKFDRENPQTSVNQLSKILN</sequence>
<dbReference type="SFLD" id="SFLDG01129">
    <property type="entry name" value="C1.5:_HAD__Beta-PGM__Phosphata"/>
    <property type="match status" value="1"/>
</dbReference>